<reference evidence="3" key="1">
    <citation type="submission" date="2017-02" db="UniProtKB">
        <authorList>
            <consortium name="WormBaseParasite"/>
        </authorList>
    </citation>
    <scope>IDENTIFICATION</scope>
</reference>
<evidence type="ECO:0000313" key="2">
    <source>
        <dbReference type="Proteomes" id="UP000036681"/>
    </source>
</evidence>
<sequence length="59" mass="6975">MIAAVFFFLIFTSSKFLSFNGGRNSTRNLVVRVISDIFFTFLERVLKMKVRRLEDLHFV</sequence>
<dbReference type="Proteomes" id="UP000036681">
    <property type="component" value="Unplaced"/>
</dbReference>
<evidence type="ECO:0000256" key="1">
    <source>
        <dbReference type="SAM" id="SignalP"/>
    </source>
</evidence>
<keyword evidence="2" id="KW-1185">Reference proteome</keyword>
<feature type="signal peptide" evidence="1">
    <location>
        <begin position="1"/>
        <end position="18"/>
    </location>
</feature>
<proteinExistence type="predicted"/>
<dbReference type="AlphaFoldDB" id="A0A0M3IRF1"/>
<feature type="chain" id="PRO_5005657447" evidence="1">
    <location>
        <begin position="19"/>
        <end position="59"/>
    </location>
</feature>
<accession>A0A0M3IRF1</accession>
<evidence type="ECO:0000313" key="3">
    <source>
        <dbReference type="WBParaSite" id="ALUE_0002132901-mRNA-1"/>
    </source>
</evidence>
<keyword evidence="1" id="KW-0732">Signal</keyword>
<name>A0A0M3IRF1_ASCLU</name>
<dbReference type="WBParaSite" id="ALUE_0002132901-mRNA-1">
    <property type="protein sequence ID" value="ALUE_0002132901-mRNA-1"/>
    <property type="gene ID" value="ALUE_0002132901"/>
</dbReference>
<protein>
    <submittedName>
        <fullName evidence="3">Secreted protein</fullName>
    </submittedName>
</protein>
<organism evidence="2 3">
    <name type="scientific">Ascaris lumbricoides</name>
    <name type="common">Giant roundworm</name>
    <dbReference type="NCBI Taxonomy" id="6252"/>
    <lineage>
        <taxon>Eukaryota</taxon>
        <taxon>Metazoa</taxon>
        <taxon>Ecdysozoa</taxon>
        <taxon>Nematoda</taxon>
        <taxon>Chromadorea</taxon>
        <taxon>Rhabditida</taxon>
        <taxon>Spirurina</taxon>
        <taxon>Ascaridomorpha</taxon>
        <taxon>Ascaridoidea</taxon>
        <taxon>Ascarididae</taxon>
        <taxon>Ascaris</taxon>
    </lineage>
</organism>